<dbReference type="InterPro" id="IPR005343">
    <property type="entry name" value="Noc2"/>
</dbReference>
<dbReference type="InParanoid" id="C1GH58"/>
<dbReference type="GeneID" id="22585285"/>
<gene>
    <name evidence="5" type="ORF">PADG_06594</name>
</gene>
<dbReference type="EMBL" id="KN275965">
    <property type="protein sequence ID" value="EEH50515.1"/>
    <property type="molecule type" value="Genomic_DNA"/>
</dbReference>
<comment type="similarity">
    <text evidence="2">Belongs to the NOC2 family.</text>
</comment>
<dbReference type="GO" id="GO:0042273">
    <property type="term" value="P:ribosomal large subunit biogenesis"/>
    <property type="evidence" value="ECO:0007669"/>
    <property type="project" value="EnsemblFungi"/>
</dbReference>
<feature type="compositionally biased region" description="Basic residues" evidence="4">
    <location>
        <begin position="30"/>
        <end position="47"/>
    </location>
</feature>
<organism evidence="5 6">
    <name type="scientific">Paracoccidioides brasiliensis (strain Pb18)</name>
    <dbReference type="NCBI Taxonomy" id="502780"/>
    <lineage>
        <taxon>Eukaryota</taxon>
        <taxon>Fungi</taxon>
        <taxon>Dikarya</taxon>
        <taxon>Ascomycota</taxon>
        <taxon>Pezizomycotina</taxon>
        <taxon>Eurotiomycetes</taxon>
        <taxon>Eurotiomycetidae</taxon>
        <taxon>Onygenales</taxon>
        <taxon>Ajellomycetaceae</taxon>
        <taxon>Paracoccidioides</taxon>
    </lineage>
</organism>
<dbReference type="HOGENOM" id="CLU_011272_0_0_1"/>
<dbReference type="FunCoup" id="C1GH58">
    <property type="interactions" value="965"/>
</dbReference>
<keyword evidence="3" id="KW-0539">Nucleus</keyword>
<evidence type="ECO:0000256" key="2">
    <source>
        <dbReference type="ARBA" id="ARBA00005907"/>
    </source>
</evidence>
<feature type="region of interest" description="Disordered" evidence="4">
    <location>
        <begin position="88"/>
        <end position="155"/>
    </location>
</feature>
<dbReference type="OMA" id="GCLRYYL"/>
<dbReference type="VEuPathDB" id="FungiDB:PADG_06594"/>
<evidence type="ECO:0000256" key="3">
    <source>
        <dbReference type="ARBA" id="ARBA00023242"/>
    </source>
</evidence>
<comment type="subcellular location">
    <subcellularLocation>
        <location evidence="1">Nucleus</location>
    </subcellularLocation>
</comment>
<dbReference type="Pfam" id="PF03715">
    <property type="entry name" value="Noc2"/>
    <property type="match status" value="1"/>
</dbReference>
<name>C1GH58_PARBD</name>
<dbReference type="KEGG" id="pbn:PADG_06594"/>
<keyword evidence="6" id="KW-1185">Reference proteome</keyword>
<evidence type="ECO:0000256" key="1">
    <source>
        <dbReference type="ARBA" id="ARBA00004123"/>
    </source>
</evidence>
<dbReference type="eggNOG" id="KOG2256">
    <property type="taxonomic scope" value="Eukaryota"/>
</dbReference>
<feature type="compositionally biased region" description="Acidic residues" evidence="4">
    <location>
        <begin position="204"/>
        <end position="213"/>
    </location>
</feature>
<feature type="compositionally biased region" description="Acidic residues" evidence="4">
    <location>
        <begin position="753"/>
        <end position="774"/>
    </location>
</feature>
<dbReference type="RefSeq" id="XP_010762161.1">
    <property type="nucleotide sequence ID" value="XM_010763859.1"/>
</dbReference>
<evidence type="ECO:0000313" key="6">
    <source>
        <dbReference type="Proteomes" id="UP000001628"/>
    </source>
</evidence>
<dbReference type="OrthoDB" id="10266662at2759"/>
<dbReference type="AlphaFoldDB" id="C1GH58"/>
<evidence type="ECO:0008006" key="7">
    <source>
        <dbReference type="Google" id="ProtNLM"/>
    </source>
</evidence>
<feature type="compositionally biased region" description="Basic and acidic residues" evidence="4">
    <location>
        <begin position="16"/>
        <end position="29"/>
    </location>
</feature>
<dbReference type="PANTHER" id="PTHR12687">
    <property type="entry name" value="NUCLEOLAR COMPLEX 2 AND RAD4-RELATED"/>
    <property type="match status" value="1"/>
</dbReference>
<feature type="compositionally biased region" description="Polar residues" evidence="4">
    <location>
        <begin position="141"/>
        <end position="151"/>
    </location>
</feature>
<feature type="region of interest" description="Disordered" evidence="4">
    <location>
        <begin position="1"/>
        <end position="75"/>
    </location>
</feature>
<sequence length="774" mass="87296">MAGSAKKATKKFEKKHLKDTIEHRKEFAKVKQRHRLKEKKQQSKRIHGRAESEQDEQAQQNGIVGRKSAADEQKNAFAEMNVDDFFAGGFDIPDAAPKKKNKPSKKDVPPKIGKRKRAAEVEGREDHQEFSTQIDNEENDGPQSDATSAGSNIGDLDAHIEQLEALKDKDPEFYIYLKENDAELLEFGDHGDLAEIDALSGGEKEEEEKEEEEAHPVKKKNKAKASKANQDDDANDTITLLMVKKWQKSMTEQHSLRATRQAVLAFRSAAYMNEEDSKDRKYTISDASVYHQVLLTSLEYVPKVLNHHLPIKETTSGKVRVSLESNKFKTLTPLIKSHASSVHQLLTNLSDAAALKLTLASIEPMLPYLLPFRKLLKVILKTVIGIWSDSASTEATRITAFLIVRRLMVIGDSGIQSSVLKATYEGVVKGSRNTTAHTLAGVNLIKNSAAEIWGIDQNVSYTAGFGFIRQLAVHLRSSITRPSNDSYKTIYNWQYVHSLDFWSRVLSSHCDSVAEATAGKASPLRPLIYPVVQITLGAMRLIPTAQYFPLRFQLTRLLLRISLATGTYIPLAAALLEVLNSAEMKKPPKSSTLRPLDFATSIRAPKSYLRTRVYQDGVGFEVAELFSEFFILWTKNIAFPELSLPVIVMLKRWLKEVSSRTSGNKNTKVNQMVVLLVQKLEANSRWIEEQRSKVTFSPRDRAEVERFLKDVEWETTPLGAFVKTQRKQKDEQIKLVERSRLEDRKKRAAGGDVEMEDADSVRSEEDENDEDMKD</sequence>
<dbReference type="Proteomes" id="UP000001628">
    <property type="component" value="Unassembled WGS sequence"/>
</dbReference>
<evidence type="ECO:0000313" key="5">
    <source>
        <dbReference type="EMBL" id="EEH50515.1"/>
    </source>
</evidence>
<proteinExistence type="inferred from homology"/>
<evidence type="ECO:0000256" key="4">
    <source>
        <dbReference type="SAM" id="MobiDB-lite"/>
    </source>
</evidence>
<reference evidence="5 6" key="1">
    <citation type="journal article" date="2011" name="PLoS Genet.">
        <title>Comparative genomic analysis of human fungal pathogens causing paracoccidioidomycosis.</title>
        <authorList>
            <person name="Desjardins C.A."/>
            <person name="Champion M.D."/>
            <person name="Holder J.W."/>
            <person name="Muszewska A."/>
            <person name="Goldberg J."/>
            <person name="Bailao A.M."/>
            <person name="Brigido M.M."/>
            <person name="Ferreira M.E."/>
            <person name="Garcia A.M."/>
            <person name="Grynberg M."/>
            <person name="Gujja S."/>
            <person name="Heiman D.I."/>
            <person name="Henn M.R."/>
            <person name="Kodira C.D."/>
            <person name="Leon-Narvaez H."/>
            <person name="Longo L.V."/>
            <person name="Ma L.J."/>
            <person name="Malavazi I."/>
            <person name="Matsuo A.L."/>
            <person name="Morais F.V."/>
            <person name="Pereira M."/>
            <person name="Rodriguez-Brito S."/>
            <person name="Sakthikumar S."/>
            <person name="Salem-Izacc S.M."/>
            <person name="Sykes S.M."/>
            <person name="Teixeira M.M."/>
            <person name="Vallejo M.C."/>
            <person name="Walter M.E."/>
            <person name="Yandava C."/>
            <person name="Young S."/>
            <person name="Zeng Q."/>
            <person name="Zucker J."/>
            <person name="Felipe M.S."/>
            <person name="Goldman G.H."/>
            <person name="Haas B.J."/>
            <person name="McEwen J.G."/>
            <person name="Nino-Vega G."/>
            <person name="Puccia R."/>
            <person name="San-Blas G."/>
            <person name="Soares C.M."/>
            <person name="Birren B.W."/>
            <person name="Cuomo C.A."/>
        </authorList>
    </citation>
    <scope>NUCLEOTIDE SEQUENCE [LARGE SCALE GENOMIC DNA]</scope>
    <source>
        <strain evidence="5 6">Pb18</strain>
    </source>
</reference>
<feature type="region of interest" description="Disordered" evidence="4">
    <location>
        <begin position="740"/>
        <end position="774"/>
    </location>
</feature>
<feature type="region of interest" description="Disordered" evidence="4">
    <location>
        <begin position="200"/>
        <end position="231"/>
    </location>
</feature>
<dbReference type="GO" id="GO:0030690">
    <property type="term" value="C:Noc1p-Noc2p complex"/>
    <property type="evidence" value="ECO:0007669"/>
    <property type="project" value="EnsemblFungi"/>
</dbReference>
<dbReference type="GO" id="GO:0030691">
    <property type="term" value="C:Noc2p-Noc3p complex"/>
    <property type="evidence" value="ECO:0007669"/>
    <property type="project" value="EnsemblFungi"/>
</dbReference>
<dbReference type="GO" id="GO:0005654">
    <property type="term" value="C:nucleoplasm"/>
    <property type="evidence" value="ECO:0007669"/>
    <property type="project" value="EnsemblFungi"/>
</dbReference>
<accession>C1GH58</accession>
<dbReference type="STRING" id="502780.C1GH58"/>
<protein>
    <recommendedName>
        <fullName evidence="7">Nucleolar complex protein 2</fullName>
    </recommendedName>
</protein>
<feature type="compositionally biased region" description="Basic and acidic residues" evidence="4">
    <location>
        <begin position="118"/>
        <end position="129"/>
    </location>
</feature>
<dbReference type="PANTHER" id="PTHR12687:SF4">
    <property type="entry name" value="NUCLEOLAR COMPLEX PROTEIN 2 HOMOLOG"/>
    <property type="match status" value="1"/>
</dbReference>
<dbReference type="GO" id="GO:0005730">
    <property type="term" value="C:nucleolus"/>
    <property type="evidence" value="ECO:0007669"/>
    <property type="project" value="EnsemblFungi"/>
</dbReference>